<keyword evidence="4" id="KW-1185">Reference proteome</keyword>
<dbReference type="InterPro" id="IPR013610">
    <property type="entry name" value="ArdC_N"/>
</dbReference>
<name>B0C4X3_ACAM1</name>
<dbReference type="Pfam" id="PF08401">
    <property type="entry name" value="ArdcN"/>
    <property type="match status" value="1"/>
</dbReference>
<feature type="domain" description="IrrE N-terminal-like" evidence="1">
    <location>
        <begin position="175"/>
        <end position="226"/>
    </location>
</feature>
<dbReference type="Proteomes" id="UP000000268">
    <property type="component" value="Chromosome"/>
</dbReference>
<dbReference type="RefSeq" id="WP_012166300.1">
    <property type="nucleotide sequence ID" value="NC_009925.1"/>
</dbReference>
<proteinExistence type="predicted"/>
<dbReference type="KEGG" id="amr:AM1_6179"/>
<evidence type="ECO:0000259" key="2">
    <source>
        <dbReference type="Pfam" id="PF08401"/>
    </source>
</evidence>
<accession>B0C4X3</accession>
<gene>
    <name evidence="3" type="ordered locus">AM1_6179</name>
</gene>
<evidence type="ECO:0000313" key="4">
    <source>
        <dbReference type="Proteomes" id="UP000000268"/>
    </source>
</evidence>
<protein>
    <submittedName>
        <fullName evidence="3">Uncharacterized protein</fullName>
    </submittedName>
</protein>
<dbReference type="AlphaFoldDB" id="B0C4X3"/>
<organism evidence="3 4">
    <name type="scientific">Acaryochloris marina (strain MBIC 11017)</name>
    <dbReference type="NCBI Taxonomy" id="329726"/>
    <lineage>
        <taxon>Bacteria</taxon>
        <taxon>Bacillati</taxon>
        <taxon>Cyanobacteriota</taxon>
        <taxon>Cyanophyceae</taxon>
        <taxon>Acaryochloridales</taxon>
        <taxon>Acaryochloridaceae</taxon>
        <taxon>Acaryochloris</taxon>
    </lineage>
</organism>
<dbReference type="eggNOG" id="COG4227">
    <property type="taxonomic scope" value="Bacteria"/>
</dbReference>
<feature type="domain" description="N-terminal" evidence="2">
    <location>
        <begin position="19"/>
        <end position="116"/>
    </location>
</feature>
<sequence>MTTQSKREKAQAKQQAALEKLEQGILNIASEADWRKYLDFHSKFYNYSASNTMLIYGQCPEASHVAGYKAWQKLGRQVRKGEKGLVILAPCKKKVEDKETGEPVWRIYGFKTSTVFDISQTDGDDLEETDIKAPTTEAELYRNLKAFGEAQGFTILEKAYPGAYGVCIYKPNSIEIQVDPLLSVELRASILAHELGHALMHSAAEYHDHTPTSTKELEAESVAYCVTQYFGVAEDQKRSFAYITCWNRESDQALGQFKASMDAIAKTVKAIIEGIESVASNESSTLVIA</sequence>
<dbReference type="GO" id="GO:0003697">
    <property type="term" value="F:single-stranded DNA binding"/>
    <property type="evidence" value="ECO:0007669"/>
    <property type="project" value="InterPro"/>
</dbReference>
<reference evidence="3 4" key="1">
    <citation type="journal article" date="2008" name="Proc. Natl. Acad. Sci. U.S.A.">
        <title>Niche adaptation and genome expansion in the chlorophyll d-producing cyanobacterium Acaryochloris marina.</title>
        <authorList>
            <person name="Swingley W.D."/>
            <person name="Chen M."/>
            <person name="Cheung P.C."/>
            <person name="Conrad A.L."/>
            <person name="Dejesa L.C."/>
            <person name="Hao J."/>
            <person name="Honchak B.M."/>
            <person name="Karbach L.E."/>
            <person name="Kurdoglu A."/>
            <person name="Lahiri S."/>
            <person name="Mastrian S.D."/>
            <person name="Miyashita H."/>
            <person name="Page L."/>
            <person name="Ramakrishna P."/>
            <person name="Satoh S."/>
            <person name="Sattley W.M."/>
            <person name="Shimada Y."/>
            <person name="Taylor H.L."/>
            <person name="Tomo T."/>
            <person name="Tsuchiya T."/>
            <person name="Wang Z.T."/>
            <person name="Raymond J."/>
            <person name="Mimuro M."/>
            <person name="Blankenship R.E."/>
            <person name="Touchman J.W."/>
        </authorList>
    </citation>
    <scope>NUCLEOTIDE SEQUENCE [LARGE SCALE GENOMIC DNA]</scope>
    <source>
        <strain evidence="4">MBIC 11017</strain>
    </source>
</reference>
<dbReference type="Pfam" id="PF06114">
    <property type="entry name" value="Peptidase_M78"/>
    <property type="match status" value="1"/>
</dbReference>
<evidence type="ECO:0000259" key="1">
    <source>
        <dbReference type="Pfam" id="PF06114"/>
    </source>
</evidence>
<dbReference type="HOGENOM" id="CLU_012069_0_2_3"/>
<evidence type="ECO:0000313" key="3">
    <source>
        <dbReference type="EMBL" id="ABW31111.1"/>
    </source>
</evidence>
<dbReference type="OrthoDB" id="9803716at2"/>
<dbReference type="EMBL" id="CP000828">
    <property type="protein sequence ID" value="ABW31111.1"/>
    <property type="molecule type" value="Genomic_DNA"/>
</dbReference>
<dbReference type="InterPro" id="IPR010359">
    <property type="entry name" value="IrrE_HExxH"/>
</dbReference>
<dbReference type="STRING" id="329726.AM1_6179"/>